<feature type="compositionally biased region" description="Acidic residues" evidence="3">
    <location>
        <begin position="59"/>
        <end position="78"/>
    </location>
</feature>
<dbReference type="InterPro" id="IPR003591">
    <property type="entry name" value="Leu-rich_rpt_typical-subtyp"/>
</dbReference>
<dbReference type="PANTHER" id="PTHR47186:SF30">
    <property type="entry name" value="EF-HAND DOMAIN-CONTAINING PROTEIN"/>
    <property type="match status" value="1"/>
</dbReference>
<reference evidence="5" key="1">
    <citation type="submission" date="2023-03" db="EMBL/GenBank/DDBJ databases">
        <authorList>
            <person name="Julca I."/>
        </authorList>
    </citation>
    <scope>NUCLEOTIDE SEQUENCE</scope>
</reference>
<sequence>MRAHGHKNHKRTPIITETFVDSQRNYFATVDENTIKNGFEITMRVEHGFEQVQPPNPDLNDEMQEEDPNDQMDDDNQGDEAPRQLEPNGFYPSENGFHIPEVPRSPSDNGGENQLAEPEYHGGLPNGGGPALMDVGHSNLPGDLFTVYQLATASFNHGYPVGPEGTSGQVNHNKHESPCDVHVGVNEEGHLTFTSTEELLKHTEVVNTLLQDGSQNLPNEGSTSQQREEAAKTSQPNHMVNLVELSPILTEKEHLSSQPLQVATKPGGDLHEVHQLTKEYVEWLKLQDVEVDRLARNDMVWEWQQRKVNKLKKGSFCFQKPTYEEDKTDNFSINSSSFPIQLNPYQVSTSALFELLSDAESDSGRLRQTDKIKKKRTQRTRKTSHNWGNSHRRIIRKVSTWTDAPALFTQTDTTIFWSVSDGRMIGHKRNIPDTPMTIPKGKKLKLKLKPYPPPTLPAIKKGAEKVLFLMETLAKEDKVRQWQQSTSFMNSTIINPGGRIGGLGLFWCNSIKQLSMALANLQYPSILNLRVPEIIGKEAVVHQSADHEPTTNLSTCLENCLTKASEWSQQRFGGLDKRVKELMATLQHNQVNPIHSDSILATHANYRVKDLLSTSGQWKLDMLRKNLSDDIIHQIQDGLDECNVTSLILSFIAKLHQLQNSVNLVHGVEEEDINDPFDEKRIAQALVENPEVRFLIVLDDVWTEEYSGSGNHLETHSRALLWEAARHSPRFCTVFGAFDEVDNSMAATYRGSLCRERHRHVRIPGELPRDLCSNLRSVRSLTLSSCGLQHLPKEIGNLIHLRFLDVSDNEFMELPETLCHLHYLESLDIDLCHNLRRLPQRIGDLVHLRHLFNDYTGQLGIPQGVGKLQPPPNLKVLWFYYYPTTQLPKWVVSKPLINNLSSHEFYGIPDVEQDINLAFIIQKLSRNRAFPEMETLLDELKGSRIVCSEKMFSSVIRTYGIASKPKEALRLFLRMDEFSGVKREKFDEMPVMGIVPNVERTVGRCCQGCVSRDDASEKAANSQVAEMKFFLFTSGQGIGCLVSSLVPCNQGHRSSNLVMGSD</sequence>
<dbReference type="Gene3D" id="3.80.10.10">
    <property type="entry name" value="Ribonuclease Inhibitor"/>
    <property type="match status" value="1"/>
</dbReference>
<dbReference type="PANTHER" id="PTHR47186">
    <property type="entry name" value="LEUCINE-RICH REPEAT-CONTAINING PROTEIN 57"/>
    <property type="match status" value="1"/>
</dbReference>
<evidence type="ECO:0000259" key="4">
    <source>
        <dbReference type="Pfam" id="PF23598"/>
    </source>
</evidence>
<proteinExistence type="predicted"/>
<gene>
    <name evidence="5" type="ORF">OLC1_LOCUS21626</name>
</gene>
<keyword evidence="6" id="KW-1185">Reference proteome</keyword>
<dbReference type="SMART" id="SM00369">
    <property type="entry name" value="LRR_TYP"/>
    <property type="match status" value="2"/>
</dbReference>
<dbReference type="Gene3D" id="1.25.40.10">
    <property type="entry name" value="Tetratricopeptide repeat domain"/>
    <property type="match status" value="1"/>
</dbReference>
<dbReference type="EMBL" id="OX459125">
    <property type="protein sequence ID" value="CAI9115028.1"/>
    <property type="molecule type" value="Genomic_DNA"/>
</dbReference>
<dbReference type="InterPro" id="IPR055414">
    <property type="entry name" value="LRR_R13L4/SHOC2-like"/>
</dbReference>
<evidence type="ECO:0000256" key="3">
    <source>
        <dbReference type="SAM" id="MobiDB-lite"/>
    </source>
</evidence>
<dbReference type="InterPro" id="IPR032675">
    <property type="entry name" value="LRR_dom_sf"/>
</dbReference>
<dbReference type="Proteomes" id="UP001161247">
    <property type="component" value="Chromosome 8"/>
</dbReference>
<dbReference type="InterPro" id="IPR011990">
    <property type="entry name" value="TPR-like_helical_dom_sf"/>
</dbReference>
<feature type="compositionally biased region" description="Polar residues" evidence="3">
    <location>
        <begin position="211"/>
        <end position="225"/>
    </location>
</feature>
<name>A0AAV1E441_OLDCO</name>
<keyword evidence="1" id="KW-0433">Leucine-rich repeat</keyword>
<dbReference type="SUPFAM" id="SSF52058">
    <property type="entry name" value="L domain-like"/>
    <property type="match status" value="1"/>
</dbReference>
<dbReference type="AlphaFoldDB" id="A0AAV1E441"/>
<organism evidence="5 6">
    <name type="scientific">Oldenlandia corymbosa var. corymbosa</name>
    <dbReference type="NCBI Taxonomy" id="529605"/>
    <lineage>
        <taxon>Eukaryota</taxon>
        <taxon>Viridiplantae</taxon>
        <taxon>Streptophyta</taxon>
        <taxon>Embryophyta</taxon>
        <taxon>Tracheophyta</taxon>
        <taxon>Spermatophyta</taxon>
        <taxon>Magnoliopsida</taxon>
        <taxon>eudicotyledons</taxon>
        <taxon>Gunneridae</taxon>
        <taxon>Pentapetalae</taxon>
        <taxon>asterids</taxon>
        <taxon>lamiids</taxon>
        <taxon>Gentianales</taxon>
        <taxon>Rubiaceae</taxon>
        <taxon>Rubioideae</taxon>
        <taxon>Spermacoceae</taxon>
        <taxon>Hedyotis-Oldenlandia complex</taxon>
        <taxon>Oldenlandia</taxon>
    </lineage>
</organism>
<feature type="region of interest" description="Disordered" evidence="3">
    <location>
        <begin position="211"/>
        <end position="237"/>
    </location>
</feature>
<evidence type="ECO:0000313" key="6">
    <source>
        <dbReference type="Proteomes" id="UP001161247"/>
    </source>
</evidence>
<evidence type="ECO:0000256" key="1">
    <source>
        <dbReference type="ARBA" id="ARBA00022614"/>
    </source>
</evidence>
<evidence type="ECO:0000256" key="2">
    <source>
        <dbReference type="ARBA" id="ARBA00022737"/>
    </source>
</evidence>
<feature type="region of interest" description="Disordered" evidence="3">
    <location>
        <begin position="51"/>
        <end position="129"/>
    </location>
</feature>
<keyword evidence="2" id="KW-0677">Repeat</keyword>
<accession>A0AAV1E441</accession>
<feature type="domain" description="Disease resistance R13L4/SHOC-2-like LRR" evidence="4">
    <location>
        <begin position="773"/>
        <end position="869"/>
    </location>
</feature>
<protein>
    <submittedName>
        <fullName evidence="5">OLC1v1015862C1</fullName>
    </submittedName>
</protein>
<dbReference type="Pfam" id="PF23598">
    <property type="entry name" value="LRR_14"/>
    <property type="match status" value="1"/>
</dbReference>
<evidence type="ECO:0000313" key="5">
    <source>
        <dbReference type="EMBL" id="CAI9115028.1"/>
    </source>
</evidence>